<dbReference type="InterPro" id="IPR017938">
    <property type="entry name" value="Riboflavin_synthase-like_b-brl"/>
</dbReference>
<organism evidence="3 4">
    <name type="scientific">Paracoccus albicereus</name>
    <dbReference type="NCBI Taxonomy" id="2922394"/>
    <lineage>
        <taxon>Bacteria</taxon>
        <taxon>Pseudomonadati</taxon>
        <taxon>Pseudomonadota</taxon>
        <taxon>Alphaproteobacteria</taxon>
        <taxon>Rhodobacterales</taxon>
        <taxon>Paracoccaceae</taxon>
        <taxon>Paracoccus</taxon>
    </lineage>
</organism>
<evidence type="ECO:0000313" key="3">
    <source>
        <dbReference type="EMBL" id="MCQ0971953.1"/>
    </source>
</evidence>
<feature type="domain" description="FAD-binding FR-type" evidence="2">
    <location>
        <begin position="18"/>
        <end position="119"/>
    </location>
</feature>
<dbReference type="Proteomes" id="UP001203945">
    <property type="component" value="Unassembled WGS sequence"/>
</dbReference>
<accession>A0ABT1MUD5</accession>
<reference evidence="3 4" key="1">
    <citation type="submission" date="2022-03" db="EMBL/GenBank/DDBJ databases">
        <authorList>
            <person name="He Y."/>
        </authorList>
    </citation>
    <scope>NUCLEOTIDE SEQUENCE [LARGE SCALE GENOMIC DNA]</scope>
    <source>
        <strain evidence="3 4">TK19116</strain>
    </source>
</reference>
<name>A0ABT1MUD5_9RHOB</name>
<dbReference type="Gene3D" id="3.40.50.80">
    <property type="entry name" value="Nucleotide-binding domain of ferredoxin-NADP reductase (FNR) module"/>
    <property type="match status" value="1"/>
</dbReference>
<dbReference type="Gene3D" id="2.40.30.10">
    <property type="entry name" value="Translation factors"/>
    <property type="match status" value="1"/>
</dbReference>
<dbReference type="InterPro" id="IPR007037">
    <property type="entry name" value="SIP_rossman_dom"/>
</dbReference>
<comment type="similarity">
    <text evidence="1">Belongs to the SIP oxidoreductase family.</text>
</comment>
<dbReference type="InterPro" id="IPR039374">
    <property type="entry name" value="SIP_fam"/>
</dbReference>
<evidence type="ECO:0000259" key="2">
    <source>
        <dbReference type="PROSITE" id="PS51384"/>
    </source>
</evidence>
<comment type="caution">
    <text evidence="3">The sequence shown here is derived from an EMBL/GenBank/DDBJ whole genome shotgun (WGS) entry which is preliminary data.</text>
</comment>
<dbReference type="PANTHER" id="PTHR30157">
    <property type="entry name" value="FERRIC REDUCTASE, NADPH-DEPENDENT"/>
    <property type="match status" value="1"/>
</dbReference>
<dbReference type="InterPro" id="IPR013113">
    <property type="entry name" value="SIP_FAD-bd"/>
</dbReference>
<proteinExistence type="inferred from homology"/>
<dbReference type="Pfam" id="PF04954">
    <property type="entry name" value="SIP"/>
    <property type="match status" value="1"/>
</dbReference>
<dbReference type="PANTHER" id="PTHR30157:SF0">
    <property type="entry name" value="NADPH-DEPENDENT FERRIC-CHELATE REDUCTASE"/>
    <property type="match status" value="1"/>
</dbReference>
<evidence type="ECO:0000256" key="1">
    <source>
        <dbReference type="ARBA" id="ARBA00035644"/>
    </source>
</evidence>
<keyword evidence="4" id="KW-1185">Reference proteome</keyword>
<dbReference type="SUPFAM" id="SSF63380">
    <property type="entry name" value="Riboflavin synthase domain-like"/>
    <property type="match status" value="1"/>
</dbReference>
<protein>
    <submittedName>
        <fullName evidence="3">Siderophore-interacting protein</fullName>
    </submittedName>
</protein>
<dbReference type="RefSeq" id="WP_255330967.1">
    <property type="nucleotide sequence ID" value="NZ_JAKZEU010000007.1"/>
</dbReference>
<evidence type="ECO:0000313" key="4">
    <source>
        <dbReference type="Proteomes" id="UP001203945"/>
    </source>
</evidence>
<dbReference type="Pfam" id="PF08021">
    <property type="entry name" value="FAD_binding_9"/>
    <property type="match status" value="1"/>
</dbReference>
<dbReference type="InterPro" id="IPR017927">
    <property type="entry name" value="FAD-bd_FR_type"/>
</dbReference>
<dbReference type="PROSITE" id="PS51384">
    <property type="entry name" value="FAD_FR"/>
    <property type="match status" value="1"/>
</dbReference>
<dbReference type="InterPro" id="IPR039261">
    <property type="entry name" value="FNR_nucleotide-bd"/>
</dbReference>
<dbReference type="EMBL" id="JAKZEU010000007">
    <property type="protein sequence ID" value="MCQ0971953.1"/>
    <property type="molecule type" value="Genomic_DNA"/>
</dbReference>
<gene>
    <name evidence="3" type="ORF">MLD63_16135</name>
</gene>
<dbReference type="CDD" id="cd06193">
    <property type="entry name" value="siderophore_interacting"/>
    <property type="match status" value="1"/>
</dbReference>
<sequence length="247" mass="27348">MDAKTPPDANPVRRKPELPVLDLRVEAVEDLHPGLRRLIFSCKGGLPPYKPGQDLVFMLPTGDGEFGRRHYTIRNQLPDGRFSVDFVLHGATPGPQFALAAQPGTLVQARGPRGRTSLRTDTHNHLFMGDETGMPAILHMLETLPEGMRASAVIEVPSAEWQHAPRVCGDCKIEWLHRNGRPAPSDLLTRHLDGANPQLGDATAYLLTETGVVRQLRHRLLELGLSKTRIVAEGYWRPGRMGGHDHI</sequence>